<keyword evidence="2" id="KW-0812">Transmembrane</keyword>
<dbReference type="Ensembl" id="ENSOCUT00000012560.3">
    <property type="protein sequence ID" value="ENSOCUP00000010814.3"/>
    <property type="gene ID" value="ENSOCUG00000012553.3"/>
</dbReference>
<feature type="region of interest" description="Disordered" evidence="9">
    <location>
        <begin position="550"/>
        <end position="576"/>
    </location>
</feature>
<feature type="compositionally biased region" description="Low complexity" evidence="9">
    <location>
        <begin position="16"/>
        <end position="30"/>
    </location>
</feature>
<evidence type="ECO:0000256" key="1">
    <source>
        <dbReference type="ARBA" id="ARBA00004167"/>
    </source>
</evidence>
<protein>
    <recommendedName>
        <fullName evidence="10">SPATA31 domain-containing protein</fullName>
    </recommendedName>
</protein>
<dbReference type="Proteomes" id="UP000001811">
    <property type="component" value="Chromosome 1"/>
</dbReference>
<reference evidence="11 12" key="1">
    <citation type="journal article" date="2011" name="Nature">
        <title>A high-resolution map of human evolutionary constraint using 29 mammals.</title>
        <authorList>
            <person name="Lindblad-Toh K."/>
            <person name="Garber M."/>
            <person name="Zuk O."/>
            <person name="Lin M.F."/>
            <person name="Parker B.J."/>
            <person name="Washietl S."/>
            <person name="Kheradpour P."/>
            <person name="Ernst J."/>
            <person name="Jordan G."/>
            <person name="Mauceli E."/>
            <person name="Ward L.D."/>
            <person name="Lowe C.B."/>
            <person name="Holloway A.K."/>
            <person name="Clamp M."/>
            <person name="Gnerre S."/>
            <person name="Alfoldi J."/>
            <person name="Beal K."/>
            <person name="Chang J."/>
            <person name="Clawson H."/>
            <person name="Cuff J."/>
            <person name="Di Palma F."/>
            <person name="Fitzgerald S."/>
            <person name="Flicek P."/>
            <person name="Guttman M."/>
            <person name="Hubisz M.J."/>
            <person name="Jaffe D.B."/>
            <person name="Jungreis I."/>
            <person name="Kent W.J."/>
            <person name="Kostka D."/>
            <person name="Lara M."/>
            <person name="Martins A.L."/>
            <person name="Massingham T."/>
            <person name="Moltke I."/>
            <person name="Raney B.J."/>
            <person name="Rasmussen M.D."/>
            <person name="Robinson J."/>
            <person name="Stark A."/>
            <person name="Vilella A.J."/>
            <person name="Wen J."/>
            <person name="Xie X."/>
            <person name="Zody M.C."/>
            <person name="Baldwin J."/>
            <person name="Bloom T."/>
            <person name="Chin C.W."/>
            <person name="Heiman D."/>
            <person name="Nicol R."/>
            <person name="Nusbaum C."/>
            <person name="Young S."/>
            <person name="Wilkinson J."/>
            <person name="Worley K.C."/>
            <person name="Kovar C.L."/>
            <person name="Muzny D.M."/>
            <person name="Gibbs R.A."/>
            <person name="Cree A."/>
            <person name="Dihn H.H."/>
            <person name="Fowler G."/>
            <person name="Jhangiani S."/>
            <person name="Joshi V."/>
            <person name="Lee S."/>
            <person name="Lewis L.R."/>
            <person name="Nazareth L.V."/>
            <person name="Okwuonu G."/>
            <person name="Santibanez J."/>
            <person name="Warren W.C."/>
            <person name="Mardis E.R."/>
            <person name="Weinstock G.M."/>
            <person name="Wilson R.K."/>
            <person name="Delehaunty K."/>
            <person name="Dooling D."/>
            <person name="Fronik C."/>
            <person name="Fulton L."/>
            <person name="Fulton B."/>
            <person name="Graves T."/>
            <person name="Minx P."/>
            <person name="Sodergren E."/>
            <person name="Birney E."/>
            <person name="Margulies E.H."/>
            <person name="Herrero J."/>
            <person name="Green E.D."/>
            <person name="Haussler D."/>
            <person name="Siepel A."/>
            <person name="Goldman N."/>
            <person name="Pollard K.S."/>
            <person name="Pedersen J.S."/>
            <person name="Lander E.S."/>
            <person name="Kellis M."/>
        </authorList>
    </citation>
    <scope>NUCLEOTIDE SEQUENCE [LARGE SCALE GENOMIC DNA]</scope>
    <source>
        <strain evidence="11 12">Thorbecke inbred</strain>
    </source>
</reference>
<keyword evidence="4" id="KW-0744">Spermatogenesis</keyword>
<dbReference type="EMBL" id="AAGW02058225">
    <property type="status" value="NOT_ANNOTATED_CDS"/>
    <property type="molecule type" value="Genomic_DNA"/>
</dbReference>
<feature type="compositionally biased region" description="Basic and acidic residues" evidence="9">
    <location>
        <begin position="197"/>
        <end position="215"/>
    </location>
</feature>
<evidence type="ECO:0000256" key="5">
    <source>
        <dbReference type="ARBA" id="ARBA00022989"/>
    </source>
</evidence>
<dbReference type="PANTHER" id="PTHR21859:SF55">
    <property type="entry name" value="SPERMATOGENESIS-ASSOCIATED PROTEIN 31A1-RELATED"/>
    <property type="match status" value="1"/>
</dbReference>
<dbReference type="Bgee" id="ENSOCUG00000012553">
    <property type="expression patterns" value="Expressed in testis"/>
</dbReference>
<keyword evidence="6" id="KW-0472">Membrane</keyword>
<feature type="compositionally biased region" description="Polar residues" evidence="9">
    <location>
        <begin position="475"/>
        <end position="484"/>
    </location>
</feature>
<evidence type="ECO:0000259" key="10">
    <source>
        <dbReference type="Pfam" id="PF14650"/>
    </source>
</evidence>
<keyword evidence="5" id="KW-1133">Transmembrane helix</keyword>
<feature type="domain" description="SPATA31" evidence="10">
    <location>
        <begin position="5"/>
        <end position="276"/>
    </location>
</feature>
<dbReference type="PANTHER" id="PTHR21859">
    <property type="entry name" value="ACROSOME-SPECIFIC PROTEIN"/>
    <property type="match status" value="1"/>
</dbReference>
<feature type="region of interest" description="Disordered" evidence="9">
    <location>
        <begin position="688"/>
        <end position="709"/>
    </location>
</feature>
<sequence>MTPTPSVTPHLPWSQPPSLAQIQPQPLSSSSLQIPSSYSCDQICEPSFPTRREVQFVIPTAIQHLENHLLKKQRQSRRALPQLVKQSHEIFSQCMPNSWASQDHRPGLNLPADFINPELRQQLEQHLQTRFTQHLYRLPHRIQLSLDPMQSRDTFPGTSQAKDKLGSSWPSVFALESNQSIQTVESRSPARFQLGEDSSKDLGRCLGRVPEDPPRGSRSSLAKIQGVSYDVQPERDSMGSSQSDSESVSLGSLHEYLDDVLRVHLGRKLEGIKASRGRGGAVPNYRLGSYHASAPPEASDAYAETGNPASSKHWESCEITSQMFLNPGTQEVLEAHVKRLQVRHRWALPLKALKPINHFKLQKAQAPPLPWPTVPSSATCGSEANFLGGPHQKGSEGTVMTREPVLTLKRALPVPWPAYKKAQAALGVTPSWNICAPAKVPGAAEAVSLHSQPLTSSSTGRTWHGETALEAGQGSPEQRQSSAEARNEAPEESGDLASPGPCSSPWMLGFNGAAQCPWAGEVSEAVKLGELKSSTWEAGVAANSQTRCGSLSVDSLGTSRSPSPSSISIGHREGEPDLEAQVVDEKALPAEAEPESESPAAAGLLLQDLAPEMILAADILAFQASRARSGSVSSSSTSASRGLSDLLWRAESSWEQQGPRFPWETESKVFSPTDKREVCRRRRLREQEERLAGQRAPQAPGTCHPTQGTESVESLRIKTLLPLPNQTPLPPVSRLGDRVRNFLQRLFPNRSKRQEDVWQRATPILASAPSTSAISRMSMSVKEPPEGQAPMGTATQTPEEKLGFHHELSATQEKSYKEESQGPLGEWPCHHRDPLHRGPRARMITKLPAQAATGHRCPIKSRWVRDILCQHQLREAGAPGHPVHCPRHCLLWRGILSGHAHHVSHICPPRQTFLLPLQRKPVLPTMCS</sequence>
<keyword evidence="12" id="KW-1185">Reference proteome</keyword>
<feature type="region of interest" description="Disordered" evidence="9">
    <location>
        <begin position="184"/>
        <end position="224"/>
    </location>
</feature>
<evidence type="ECO:0000256" key="7">
    <source>
        <dbReference type="ARBA" id="ARBA00035009"/>
    </source>
</evidence>
<dbReference type="eggNOG" id="ENOG502RU0E">
    <property type="taxonomic scope" value="Eukaryota"/>
</dbReference>
<dbReference type="InParanoid" id="G1T3L0"/>
<keyword evidence="3" id="KW-0221">Differentiation</keyword>
<evidence type="ECO:0000313" key="12">
    <source>
        <dbReference type="Proteomes" id="UP000001811"/>
    </source>
</evidence>
<accession>G1T3L0</accession>
<comment type="subcellular location">
    <subcellularLocation>
        <location evidence="1">Membrane</location>
        <topology evidence="1">Single-pass membrane protein</topology>
    </subcellularLocation>
</comment>
<dbReference type="GO" id="GO:0007283">
    <property type="term" value="P:spermatogenesis"/>
    <property type="evidence" value="ECO:0007669"/>
    <property type="project" value="UniProtKB-KW"/>
</dbReference>
<evidence type="ECO:0000256" key="4">
    <source>
        <dbReference type="ARBA" id="ARBA00022871"/>
    </source>
</evidence>
<comment type="similarity">
    <text evidence="7">Belongs to the SPATA31 family.</text>
</comment>
<dbReference type="GO" id="GO:0016020">
    <property type="term" value="C:membrane"/>
    <property type="evidence" value="ECO:0007669"/>
    <property type="project" value="UniProtKB-SubCell"/>
</dbReference>
<comment type="function">
    <text evidence="8">May play a role in spermatogenesis.</text>
</comment>
<organism evidence="11 12">
    <name type="scientific">Oryctolagus cuniculus</name>
    <name type="common">Rabbit</name>
    <dbReference type="NCBI Taxonomy" id="9986"/>
    <lineage>
        <taxon>Eukaryota</taxon>
        <taxon>Metazoa</taxon>
        <taxon>Chordata</taxon>
        <taxon>Craniata</taxon>
        <taxon>Vertebrata</taxon>
        <taxon>Euteleostomi</taxon>
        <taxon>Mammalia</taxon>
        <taxon>Eutheria</taxon>
        <taxon>Euarchontoglires</taxon>
        <taxon>Glires</taxon>
        <taxon>Lagomorpha</taxon>
        <taxon>Leporidae</taxon>
        <taxon>Oryctolagus</taxon>
    </lineage>
</organism>
<name>G1T3L0_RABIT</name>
<dbReference type="GeneTree" id="ENSGT00950000183043"/>
<evidence type="ECO:0000256" key="6">
    <source>
        <dbReference type="ARBA" id="ARBA00023136"/>
    </source>
</evidence>
<evidence type="ECO:0000256" key="8">
    <source>
        <dbReference type="ARBA" id="ARBA00037695"/>
    </source>
</evidence>
<dbReference type="InterPro" id="IPR039509">
    <property type="entry name" value="SPATA31"/>
</dbReference>
<feature type="region of interest" description="Disordered" evidence="9">
    <location>
        <begin position="469"/>
        <end position="502"/>
    </location>
</feature>
<dbReference type="Pfam" id="PF14650">
    <property type="entry name" value="FAM75"/>
    <property type="match status" value="1"/>
</dbReference>
<dbReference type="GO" id="GO:0030154">
    <property type="term" value="P:cell differentiation"/>
    <property type="evidence" value="ECO:0007669"/>
    <property type="project" value="UniProtKB-KW"/>
</dbReference>
<evidence type="ECO:0000313" key="11">
    <source>
        <dbReference type="Ensembl" id="ENSOCUP00000010814.3"/>
    </source>
</evidence>
<reference evidence="11" key="2">
    <citation type="submission" date="2025-08" db="UniProtKB">
        <authorList>
            <consortium name="Ensembl"/>
        </authorList>
    </citation>
    <scope>IDENTIFICATION</scope>
    <source>
        <strain evidence="11">Thorbecke</strain>
    </source>
</reference>
<evidence type="ECO:0000256" key="2">
    <source>
        <dbReference type="ARBA" id="ARBA00022692"/>
    </source>
</evidence>
<dbReference type="PaxDb" id="9986-ENSOCUP00000010814"/>
<proteinExistence type="inferred from homology"/>
<feature type="compositionally biased region" description="Low complexity" evidence="9">
    <location>
        <begin position="559"/>
        <end position="569"/>
    </location>
</feature>
<dbReference type="HOGENOM" id="CLU_005668_2_0_1"/>
<evidence type="ECO:0000256" key="9">
    <source>
        <dbReference type="SAM" id="MobiDB-lite"/>
    </source>
</evidence>
<reference evidence="11" key="3">
    <citation type="submission" date="2025-09" db="UniProtKB">
        <authorList>
            <consortium name="Ensembl"/>
        </authorList>
    </citation>
    <scope>IDENTIFICATION</scope>
    <source>
        <strain evidence="11">Thorbecke</strain>
    </source>
</reference>
<dbReference type="AlphaFoldDB" id="G1T3L0"/>
<feature type="region of interest" description="Disordered" evidence="9">
    <location>
        <begin position="1"/>
        <end position="30"/>
    </location>
</feature>
<evidence type="ECO:0000256" key="3">
    <source>
        <dbReference type="ARBA" id="ARBA00022782"/>
    </source>
</evidence>